<proteinExistence type="predicted"/>
<evidence type="ECO:0000256" key="1">
    <source>
        <dbReference type="SAM" id="Coils"/>
    </source>
</evidence>
<accession>A0AAU9JLL8</accession>
<evidence type="ECO:0000313" key="4">
    <source>
        <dbReference type="Proteomes" id="UP001162131"/>
    </source>
</evidence>
<sequence length="500" mass="57475">MDIPQLDLNFESPEPNSVRNTAKKNSRYNRRVESDHKVPDNGLRIPSSGNYTPGPFKINLKQGFHKGKSNPFPSDTKSPQLSDDFANSVGNFFKKSKEIQIQLDKLNDICKGTPKIRSPAATLHKNKTLDEGNILKKRSFIEQKFFQKINSLIVKLGYNQIIDGEFDRMLCIIIDILEEQCRGYGSKRIYNSQGVFSSFGSNIWSRSISPIIKAEEDENFPNSKVTLQMWADAKLVDEEKVFINLMKKDFDPKSADDVKVMSIIILYEEQLLIYQKEIQKLQEQSQIINFEDPESKNLKKAINSLTDENNRLKERIEQLLEANNKIIETSQNKTSDQEIVKGICEILEVDTNNLVNSVLAYKESAKKHIWLNSSLQELYEEISEHKPPTDTFQLLQQIRNGVQQLKLAITQLKIFRSQIIKALEINEDVNNGQIVQTCNTLPYFKQLFNLNTDVTNETESIFGLMHELHSLIQYLKSKLEIDPGIKIPDAFRTIREKLSN</sequence>
<dbReference type="Proteomes" id="UP001162131">
    <property type="component" value="Unassembled WGS sequence"/>
</dbReference>
<comment type="caution">
    <text evidence="3">The sequence shown here is derived from an EMBL/GenBank/DDBJ whole genome shotgun (WGS) entry which is preliminary data.</text>
</comment>
<gene>
    <name evidence="3" type="ORF">BSTOLATCC_MIC37841</name>
</gene>
<dbReference type="AlphaFoldDB" id="A0AAU9JLL8"/>
<evidence type="ECO:0000313" key="3">
    <source>
        <dbReference type="EMBL" id="CAG9325095.1"/>
    </source>
</evidence>
<dbReference type="EMBL" id="CAJZBQ010000037">
    <property type="protein sequence ID" value="CAG9325095.1"/>
    <property type="molecule type" value="Genomic_DNA"/>
</dbReference>
<feature type="coiled-coil region" evidence="1">
    <location>
        <begin position="264"/>
        <end position="329"/>
    </location>
</feature>
<feature type="compositionally biased region" description="Basic and acidic residues" evidence="2">
    <location>
        <begin position="30"/>
        <end position="39"/>
    </location>
</feature>
<protein>
    <submittedName>
        <fullName evidence="3">Uncharacterized protein</fullName>
    </submittedName>
</protein>
<reference evidence="3" key="1">
    <citation type="submission" date="2021-09" db="EMBL/GenBank/DDBJ databases">
        <authorList>
            <consortium name="AG Swart"/>
            <person name="Singh M."/>
            <person name="Singh A."/>
            <person name="Seah K."/>
            <person name="Emmerich C."/>
        </authorList>
    </citation>
    <scope>NUCLEOTIDE SEQUENCE</scope>
    <source>
        <strain evidence="3">ATCC30299</strain>
    </source>
</reference>
<keyword evidence="4" id="KW-1185">Reference proteome</keyword>
<organism evidence="3 4">
    <name type="scientific">Blepharisma stoltei</name>
    <dbReference type="NCBI Taxonomy" id="1481888"/>
    <lineage>
        <taxon>Eukaryota</taxon>
        <taxon>Sar</taxon>
        <taxon>Alveolata</taxon>
        <taxon>Ciliophora</taxon>
        <taxon>Postciliodesmatophora</taxon>
        <taxon>Heterotrichea</taxon>
        <taxon>Heterotrichida</taxon>
        <taxon>Blepharismidae</taxon>
        <taxon>Blepharisma</taxon>
    </lineage>
</organism>
<keyword evidence="1" id="KW-0175">Coiled coil</keyword>
<evidence type="ECO:0000256" key="2">
    <source>
        <dbReference type="SAM" id="MobiDB-lite"/>
    </source>
</evidence>
<feature type="region of interest" description="Disordered" evidence="2">
    <location>
        <begin position="1"/>
        <end position="53"/>
    </location>
</feature>
<name>A0AAU9JLL8_9CILI</name>